<protein>
    <recommendedName>
        <fullName evidence="14">Mitochondrial import inner membrane translocase subunit TIM50</fullName>
    </recommendedName>
</protein>
<evidence type="ECO:0000256" key="8">
    <source>
        <dbReference type="ARBA" id="ARBA00022946"/>
    </source>
</evidence>
<dbReference type="GO" id="GO:0015031">
    <property type="term" value="P:protein transport"/>
    <property type="evidence" value="ECO:0007669"/>
    <property type="project" value="UniProtKB-KW"/>
</dbReference>
<evidence type="ECO:0000256" key="3">
    <source>
        <dbReference type="ARBA" id="ARBA00006344"/>
    </source>
</evidence>
<name>A0A8B7PQS8_HYAAZ</name>
<keyword evidence="17" id="KW-1185">Reference proteome</keyword>
<feature type="domain" description="FCP1 homology" evidence="16">
    <location>
        <begin position="201"/>
        <end position="344"/>
    </location>
</feature>
<keyword evidence="4 14" id="KW-0813">Transport</keyword>
<evidence type="ECO:0000313" key="17">
    <source>
        <dbReference type="Proteomes" id="UP000694843"/>
    </source>
</evidence>
<evidence type="ECO:0000256" key="12">
    <source>
        <dbReference type="ARBA" id="ARBA00023136"/>
    </source>
</evidence>
<evidence type="ECO:0000256" key="7">
    <source>
        <dbReference type="ARBA" id="ARBA00022927"/>
    </source>
</evidence>
<dbReference type="RefSeq" id="XP_018027831.1">
    <property type="nucleotide sequence ID" value="XM_018172342.2"/>
</dbReference>
<evidence type="ECO:0000256" key="13">
    <source>
        <dbReference type="ARBA" id="ARBA00061911"/>
    </source>
</evidence>
<keyword evidence="11 14" id="KW-0496">Mitochondrion</keyword>
<dbReference type="SMART" id="SM00577">
    <property type="entry name" value="CPDc"/>
    <property type="match status" value="1"/>
</dbReference>
<dbReference type="PROSITE" id="PS50969">
    <property type="entry name" value="FCP1"/>
    <property type="match status" value="1"/>
</dbReference>
<feature type="transmembrane region" description="Helical" evidence="14">
    <location>
        <begin position="121"/>
        <end position="144"/>
    </location>
</feature>
<dbReference type="AlphaFoldDB" id="A0A8B7PQS8"/>
<evidence type="ECO:0000256" key="10">
    <source>
        <dbReference type="ARBA" id="ARBA00023010"/>
    </source>
</evidence>
<proteinExistence type="inferred from homology"/>
<evidence type="ECO:0000256" key="14">
    <source>
        <dbReference type="RuleBase" id="RU365079"/>
    </source>
</evidence>
<dbReference type="KEGG" id="hazt:108683063"/>
<dbReference type="OrthoDB" id="287041at2759"/>
<dbReference type="GO" id="GO:0005744">
    <property type="term" value="C:TIM23 mitochondrial import inner membrane translocase complex"/>
    <property type="evidence" value="ECO:0007669"/>
    <property type="project" value="UniProtKB-UniRule"/>
</dbReference>
<keyword evidence="9 14" id="KW-1133">Transmembrane helix</keyword>
<dbReference type="Gene3D" id="3.40.50.1000">
    <property type="entry name" value="HAD superfamily/HAD-like"/>
    <property type="match status" value="1"/>
</dbReference>
<organism evidence="17 18">
    <name type="scientific">Hyalella azteca</name>
    <name type="common">Amphipod</name>
    <dbReference type="NCBI Taxonomy" id="294128"/>
    <lineage>
        <taxon>Eukaryota</taxon>
        <taxon>Metazoa</taxon>
        <taxon>Ecdysozoa</taxon>
        <taxon>Arthropoda</taxon>
        <taxon>Crustacea</taxon>
        <taxon>Multicrustacea</taxon>
        <taxon>Malacostraca</taxon>
        <taxon>Eumalacostraca</taxon>
        <taxon>Peracarida</taxon>
        <taxon>Amphipoda</taxon>
        <taxon>Senticaudata</taxon>
        <taxon>Talitrida</taxon>
        <taxon>Talitroidea</taxon>
        <taxon>Hyalellidae</taxon>
        <taxon>Hyalella</taxon>
    </lineage>
</organism>
<keyword evidence="10 14" id="KW-0811">Translocation</keyword>
<comment type="subcellular location">
    <subcellularLocation>
        <location evidence="2 14">Mitochondrion inner membrane</location>
        <topology evidence="2 14">Single-pass membrane protein</topology>
    </subcellularLocation>
</comment>
<dbReference type="InterPro" id="IPR050365">
    <property type="entry name" value="TIM50"/>
</dbReference>
<dbReference type="Pfam" id="PF03031">
    <property type="entry name" value="NIF"/>
    <property type="match status" value="1"/>
</dbReference>
<sequence>MCAALTNATVLRALSTKFNTGLNLSFFRSTSFSSNNENSTFYTSHGVRMSTKYPVRWSISNIWSKNYCQSYAKKSEETSLAQDLLTSRMDEEKRRSGSYSKEEAEADEKQRKEDLERANRALKFSFIAFGVMMAGIGGTLILRWGAPPEDDDGNWLEDDFSHLPIVEQYFRRTYRELRNMNTMIQMPSREKLLPDTLSGQYVQPPYTLVLEMKDVLVHPEWTYETGWRFKKRPSLDFLLQHCAPPLFEIVIYTNEQGFTAFPVIDKLDPNGFIWYRLFKDSTSYVNGKHLKELNCLNRDLKRVIMVDWDADAVSCPRNQLKVPRWKGSMDDNGLVQLAMLLRTIAESEVDDVRDVLDYYRQFSDPLAAFEKFHKEAREREMLSEQQRKEQLKSGKVATTWQPSFLKKWF</sequence>
<evidence type="ECO:0000313" key="18">
    <source>
        <dbReference type="RefSeq" id="XP_018027831.1"/>
    </source>
</evidence>
<evidence type="ECO:0000256" key="9">
    <source>
        <dbReference type="ARBA" id="ARBA00022989"/>
    </source>
</evidence>
<keyword evidence="8 14" id="KW-0809">Transit peptide</keyword>
<evidence type="ECO:0000256" key="5">
    <source>
        <dbReference type="ARBA" id="ARBA00022692"/>
    </source>
</evidence>
<keyword evidence="7 14" id="KW-0653">Protein transport</keyword>
<keyword evidence="12 14" id="KW-0472">Membrane</keyword>
<comment type="subunit">
    <text evidence="13">Component of the TIM23 complex at least composed of Tim23, Tim17 (Tim17a1, Tim17a2 or Tim17b1) and a Tim50.</text>
</comment>
<dbReference type="GeneID" id="108683063"/>
<dbReference type="InterPro" id="IPR036412">
    <property type="entry name" value="HAD-like_sf"/>
</dbReference>
<keyword evidence="6" id="KW-0999">Mitochondrion inner membrane</keyword>
<dbReference type="InterPro" id="IPR004274">
    <property type="entry name" value="FCP1_dom"/>
</dbReference>
<feature type="compositionally biased region" description="Basic and acidic residues" evidence="15">
    <location>
        <begin position="88"/>
        <end position="113"/>
    </location>
</feature>
<comment type="similarity">
    <text evidence="3 14">Belongs to the TIM50 family.</text>
</comment>
<evidence type="ECO:0000256" key="2">
    <source>
        <dbReference type="ARBA" id="ARBA00004434"/>
    </source>
</evidence>
<accession>A0A8B7PQS8</accession>
<evidence type="ECO:0000256" key="6">
    <source>
        <dbReference type="ARBA" id="ARBA00022792"/>
    </source>
</evidence>
<feature type="region of interest" description="Disordered" evidence="15">
    <location>
        <begin position="83"/>
        <end position="113"/>
    </location>
</feature>
<dbReference type="PANTHER" id="PTHR12210">
    <property type="entry name" value="DULLARD PROTEIN PHOSPHATASE"/>
    <property type="match status" value="1"/>
</dbReference>
<dbReference type="Proteomes" id="UP000694843">
    <property type="component" value="Unplaced"/>
</dbReference>
<evidence type="ECO:0000256" key="15">
    <source>
        <dbReference type="SAM" id="MobiDB-lite"/>
    </source>
</evidence>
<dbReference type="OMA" id="QYYNQFE"/>
<dbReference type="FunFam" id="3.40.50.1000:FF:000019">
    <property type="entry name" value="Mitochondrial import inner membrane translocase subunit TIM50"/>
    <property type="match status" value="1"/>
</dbReference>
<reference evidence="18" key="1">
    <citation type="submission" date="2025-08" db="UniProtKB">
        <authorList>
            <consortium name="RefSeq"/>
        </authorList>
    </citation>
    <scope>IDENTIFICATION</scope>
    <source>
        <tissue evidence="18">Whole organism</tissue>
    </source>
</reference>
<evidence type="ECO:0000256" key="1">
    <source>
        <dbReference type="ARBA" id="ARBA00002959"/>
    </source>
</evidence>
<gene>
    <name evidence="18" type="primary">LOC108683063</name>
</gene>
<dbReference type="CDD" id="cd07521">
    <property type="entry name" value="HAD_FCP1-like"/>
    <property type="match status" value="1"/>
</dbReference>
<evidence type="ECO:0000256" key="4">
    <source>
        <dbReference type="ARBA" id="ARBA00022448"/>
    </source>
</evidence>
<comment type="function">
    <text evidence="1 14">Essential component of the TIM23 complex, a complex that mediates the translocation of transit peptide-containing proteins across the mitochondrial inner membrane.</text>
</comment>
<dbReference type="InterPro" id="IPR023214">
    <property type="entry name" value="HAD_sf"/>
</dbReference>
<evidence type="ECO:0000259" key="16">
    <source>
        <dbReference type="PROSITE" id="PS50969"/>
    </source>
</evidence>
<evidence type="ECO:0000256" key="11">
    <source>
        <dbReference type="ARBA" id="ARBA00023128"/>
    </source>
</evidence>
<dbReference type="SUPFAM" id="SSF56784">
    <property type="entry name" value="HAD-like"/>
    <property type="match status" value="1"/>
</dbReference>
<keyword evidence="5 14" id="KW-0812">Transmembrane</keyword>